<dbReference type="Proteomes" id="UP001064489">
    <property type="component" value="Chromosome 6"/>
</dbReference>
<name>A0AAD5JB81_ACENE</name>
<evidence type="ECO:0000313" key="1">
    <source>
        <dbReference type="EMBL" id="KAI9191725.1"/>
    </source>
</evidence>
<comment type="caution">
    <text evidence="1">The sequence shown here is derived from an EMBL/GenBank/DDBJ whole genome shotgun (WGS) entry which is preliminary data.</text>
</comment>
<keyword evidence="2" id="KW-1185">Reference proteome</keyword>
<reference evidence="1" key="1">
    <citation type="journal article" date="2022" name="Plant J.">
        <title>Strategies of tolerance reflected in two North American maple genomes.</title>
        <authorList>
            <person name="McEvoy S.L."/>
            <person name="Sezen U.U."/>
            <person name="Trouern-Trend A."/>
            <person name="McMahon S.M."/>
            <person name="Schaberg P.G."/>
            <person name="Yang J."/>
            <person name="Wegrzyn J.L."/>
            <person name="Swenson N.G."/>
        </authorList>
    </citation>
    <scope>NUCLEOTIDE SEQUENCE</scope>
    <source>
        <strain evidence="1">91603</strain>
    </source>
</reference>
<gene>
    <name evidence="1" type="ORF">LWI28_012579</name>
</gene>
<organism evidence="1 2">
    <name type="scientific">Acer negundo</name>
    <name type="common">Box elder</name>
    <dbReference type="NCBI Taxonomy" id="4023"/>
    <lineage>
        <taxon>Eukaryota</taxon>
        <taxon>Viridiplantae</taxon>
        <taxon>Streptophyta</taxon>
        <taxon>Embryophyta</taxon>
        <taxon>Tracheophyta</taxon>
        <taxon>Spermatophyta</taxon>
        <taxon>Magnoliopsida</taxon>
        <taxon>eudicotyledons</taxon>
        <taxon>Gunneridae</taxon>
        <taxon>Pentapetalae</taxon>
        <taxon>rosids</taxon>
        <taxon>malvids</taxon>
        <taxon>Sapindales</taxon>
        <taxon>Sapindaceae</taxon>
        <taxon>Hippocastanoideae</taxon>
        <taxon>Acereae</taxon>
        <taxon>Acer</taxon>
    </lineage>
</organism>
<evidence type="ECO:0000313" key="2">
    <source>
        <dbReference type="Proteomes" id="UP001064489"/>
    </source>
</evidence>
<dbReference type="EMBL" id="JAJSOW010000004">
    <property type="protein sequence ID" value="KAI9191725.1"/>
    <property type="molecule type" value="Genomic_DNA"/>
</dbReference>
<accession>A0AAD5JB81</accession>
<proteinExistence type="predicted"/>
<dbReference type="AlphaFoldDB" id="A0AAD5JB81"/>
<reference evidence="1" key="2">
    <citation type="submission" date="2023-02" db="EMBL/GenBank/DDBJ databases">
        <authorList>
            <person name="Swenson N.G."/>
            <person name="Wegrzyn J.L."/>
            <person name="Mcevoy S.L."/>
        </authorList>
    </citation>
    <scope>NUCLEOTIDE SEQUENCE</scope>
    <source>
        <strain evidence="1">91603</strain>
        <tissue evidence="1">Leaf</tissue>
    </source>
</reference>
<protein>
    <submittedName>
        <fullName evidence="1">Uncharacterized protein</fullName>
    </submittedName>
</protein>
<sequence length="119" mass="13212">MTDTSHQHGIRDGALCSILVLHRNNLPDEAYKEWDGGFNLVDGDGEAKEGICCRWSVEDEAEKGIRNGVLTVIFSTAMMARARKGTSIMDDVDRRVEKAYAEKFLYRRADGATCSINGL</sequence>